<sequence length="334" mass="36799">MNKKTFISILLLLFLSILAGCEEETESSDSNGITTTIKGGRTGGAWAVFTEGIAESVRRENDSSYITVEPGSIVENPPMVGLGRVPYGLSYAMTAYAAYRGVEPYDQAFENIRAVSVVIPANYYQFFVRKDVPYDSLHDIVENQIPIRLAVNQKGSDAELITRETFHHFGITYENIISWGGSVDYLSGSKAFEMMADGRIDAAGNAESAPSGNIIEASTTIDLKMVSLDKETIETVSEKLGMEPNTIPAGTYDFQKEDIDTVSTPAILIVHKDVSDEEVYAVTKSIYNNLNYLQTVHDEFKELTEESMINVGELPLHPGAEKFYKDIGILAKDE</sequence>
<reference evidence="3" key="1">
    <citation type="journal article" date="2019" name="Int. J. Syst. Evol. Microbiol.">
        <title>The Global Catalogue of Microorganisms (GCM) 10K type strain sequencing project: providing services to taxonomists for standard genome sequencing and annotation.</title>
        <authorList>
            <consortium name="The Broad Institute Genomics Platform"/>
            <consortium name="The Broad Institute Genome Sequencing Center for Infectious Disease"/>
            <person name="Wu L."/>
            <person name="Ma J."/>
        </authorList>
    </citation>
    <scope>NUCLEOTIDE SEQUENCE [LARGE SCALE GENOMIC DNA]</scope>
    <source>
        <strain evidence="3">CGMCC 1.12376</strain>
    </source>
</reference>
<feature type="chain" id="PRO_5046479710" evidence="1">
    <location>
        <begin position="20"/>
        <end position="334"/>
    </location>
</feature>
<evidence type="ECO:0000313" key="2">
    <source>
        <dbReference type="EMBL" id="MFD1610170.1"/>
    </source>
</evidence>
<dbReference type="RefSeq" id="WP_379599675.1">
    <property type="nucleotide sequence ID" value="NZ_JBHUDE010000167.1"/>
</dbReference>
<dbReference type="PANTHER" id="PTHR42941">
    <property type="entry name" value="SLL1037 PROTEIN"/>
    <property type="match status" value="1"/>
</dbReference>
<evidence type="ECO:0000256" key="1">
    <source>
        <dbReference type="SAM" id="SignalP"/>
    </source>
</evidence>
<organism evidence="2 3">
    <name type="scientific">Oceanobacillus luteolus</name>
    <dbReference type="NCBI Taxonomy" id="1274358"/>
    <lineage>
        <taxon>Bacteria</taxon>
        <taxon>Bacillati</taxon>
        <taxon>Bacillota</taxon>
        <taxon>Bacilli</taxon>
        <taxon>Bacillales</taxon>
        <taxon>Bacillaceae</taxon>
        <taxon>Oceanobacillus</taxon>
    </lineage>
</organism>
<keyword evidence="1" id="KW-0732">Signal</keyword>
<protein>
    <submittedName>
        <fullName evidence="2">TAXI family TRAP transporter solute-binding subunit</fullName>
    </submittedName>
</protein>
<dbReference type="NCBIfam" id="TIGR02122">
    <property type="entry name" value="TRAP_TAXI"/>
    <property type="match status" value="1"/>
</dbReference>
<dbReference type="EMBL" id="JBHUDE010000167">
    <property type="protein sequence ID" value="MFD1610170.1"/>
    <property type="molecule type" value="Genomic_DNA"/>
</dbReference>
<comment type="caution">
    <text evidence="2">The sequence shown here is derived from an EMBL/GenBank/DDBJ whole genome shotgun (WGS) entry which is preliminary data.</text>
</comment>
<proteinExistence type="predicted"/>
<feature type="signal peptide" evidence="1">
    <location>
        <begin position="1"/>
        <end position="19"/>
    </location>
</feature>
<dbReference type="PROSITE" id="PS51257">
    <property type="entry name" value="PROKAR_LIPOPROTEIN"/>
    <property type="match status" value="1"/>
</dbReference>
<evidence type="ECO:0000313" key="3">
    <source>
        <dbReference type="Proteomes" id="UP001597221"/>
    </source>
</evidence>
<dbReference type="Proteomes" id="UP001597221">
    <property type="component" value="Unassembled WGS sequence"/>
</dbReference>
<dbReference type="InterPro" id="IPR011852">
    <property type="entry name" value="TRAP_TAXI"/>
</dbReference>
<dbReference type="Gene3D" id="3.40.190.10">
    <property type="entry name" value="Periplasmic binding protein-like II"/>
    <property type="match status" value="2"/>
</dbReference>
<dbReference type="Pfam" id="PF16868">
    <property type="entry name" value="NMT1_3"/>
    <property type="match status" value="1"/>
</dbReference>
<gene>
    <name evidence="2" type="ORF">ACFSBH_21370</name>
</gene>
<accession>A0ABW4HZ14</accession>
<name>A0ABW4HZ14_9BACI</name>
<dbReference type="SUPFAM" id="SSF53850">
    <property type="entry name" value="Periplasmic binding protein-like II"/>
    <property type="match status" value="1"/>
</dbReference>
<keyword evidence="3" id="KW-1185">Reference proteome</keyword>
<dbReference type="PANTHER" id="PTHR42941:SF1">
    <property type="entry name" value="SLL1037 PROTEIN"/>
    <property type="match status" value="1"/>
</dbReference>